<dbReference type="AlphaFoldDB" id="A0AAD5MRQ3"/>
<comment type="caution">
    <text evidence="2">The sequence shown here is derived from an EMBL/GenBank/DDBJ whole genome shotgun (WGS) entry which is preliminary data.</text>
</comment>
<evidence type="ECO:0000313" key="3">
    <source>
        <dbReference type="Proteomes" id="UP001196413"/>
    </source>
</evidence>
<gene>
    <name evidence="2" type="ORF">KIN20_004668</name>
</gene>
<evidence type="ECO:0000313" key="2">
    <source>
        <dbReference type="EMBL" id="KAJ1349199.1"/>
    </source>
</evidence>
<dbReference type="Proteomes" id="UP001196413">
    <property type="component" value="Unassembled WGS sequence"/>
</dbReference>
<evidence type="ECO:0000256" key="1">
    <source>
        <dbReference type="SAM" id="MobiDB-lite"/>
    </source>
</evidence>
<protein>
    <submittedName>
        <fullName evidence="2">Uncharacterized protein</fullName>
    </submittedName>
</protein>
<feature type="region of interest" description="Disordered" evidence="1">
    <location>
        <begin position="1"/>
        <end position="23"/>
    </location>
</feature>
<organism evidence="2 3">
    <name type="scientific">Parelaphostrongylus tenuis</name>
    <name type="common">Meningeal worm</name>
    <dbReference type="NCBI Taxonomy" id="148309"/>
    <lineage>
        <taxon>Eukaryota</taxon>
        <taxon>Metazoa</taxon>
        <taxon>Ecdysozoa</taxon>
        <taxon>Nematoda</taxon>
        <taxon>Chromadorea</taxon>
        <taxon>Rhabditida</taxon>
        <taxon>Rhabditina</taxon>
        <taxon>Rhabditomorpha</taxon>
        <taxon>Strongyloidea</taxon>
        <taxon>Metastrongylidae</taxon>
        <taxon>Parelaphostrongylus</taxon>
    </lineage>
</organism>
<reference evidence="2" key="1">
    <citation type="submission" date="2021-06" db="EMBL/GenBank/DDBJ databases">
        <title>Parelaphostrongylus tenuis whole genome reference sequence.</title>
        <authorList>
            <person name="Garwood T.J."/>
            <person name="Larsen P.A."/>
            <person name="Fountain-Jones N.M."/>
            <person name="Garbe J.R."/>
            <person name="Macchietto M.G."/>
            <person name="Kania S.A."/>
            <person name="Gerhold R.W."/>
            <person name="Richards J.E."/>
            <person name="Wolf T.M."/>
        </authorList>
    </citation>
    <scope>NUCLEOTIDE SEQUENCE</scope>
    <source>
        <strain evidence="2">MNPRO001-30</strain>
        <tissue evidence="2">Meninges</tissue>
    </source>
</reference>
<keyword evidence="3" id="KW-1185">Reference proteome</keyword>
<sequence>MTQCFAGSHQVSQPMSTPFSVLNSTPRHVAPPVNGFSEPKATYQINVTTNWNGLTSVSQGSSRTKADEWLEDVFRNSLSFSSPSPNSSVVDMSVQSSTHANMVHSCQMGSNYSISGGIATSGPPPVNPPPPLPTKEIVVNKSLNNRSGPVLDVFGQSVQWDVLPSTSVSEVEDPFDIQWSRLATGPFIGSNPFVTEGQQELRT</sequence>
<proteinExistence type="predicted"/>
<dbReference type="EMBL" id="JAHQIW010000623">
    <property type="protein sequence ID" value="KAJ1349199.1"/>
    <property type="molecule type" value="Genomic_DNA"/>
</dbReference>
<name>A0AAD5MRQ3_PARTN</name>
<accession>A0AAD5MRQ3</accession>